<reference evidence="2" key="2">
    <citation type="submission" date="2022-06" db="EMBL/GenBank/DDBJ databases">
        <authorList>
            <person name="Holder M.E."/>
            <person name="Ajami N.J."/>
            <person name="Petrosino J.F."/>
        </authorList>
    </citation>
    <scope>NUCLEOTIDE SEQUENCE</scope>
    <source>
        <strain evidence="2">RMA 8861</strain>
    </source>
</reference>
<protein>
    <submittedName>
        <fullName evidence="1">Uncharacterized protein</fullName>
    </submittedName>
</protein>
<dbReference type="RefSeq" id="WP_066675778.1">
    <property type="nucleotide sequence ID" value="NZ_CABMIZ010000011.1"/>
</dbReference>
<proteinExistence type="predicted"/>
<evidence type="ECO:0000313" key="4">
    <source>
        <dbReference type="Proteomes" id="UP001055437"/>
    </source>
</evidence>
<evidence type="ECO:0000313" key="3">
    <source>
        <dbReference type="Proteomes" id="UP000280586"/>
    </source>
</evidence>
<keyword evidence="4" id="KW-1185">Reference proteome</keyword>
<dbReference type="KEGG" id="csep:CP523_04825"/>
<gene>
    <name evidence="1" type="ORF">CP523_04825</name>
    <name evidence="2" type="ORF">NH397_13080</name>
</gene>
<dbReference type="Proteomes" id="UP001055437">
    <property type="component" value="Chromosome"/>
</dbReference>
<organism evidence="1 3">
    <name type="scientific">Clostridium septicum</name>
    <dbReference type="NCBI Taxonomy" id="1504"/>
    <lineage>
        <taxon>Bacteria</taxon>
        <taxon>Bacillati</taxon>
        <taxon>Bacillota</taxon>
        <taxon>Clostridia</taxon>
        <taxon>Eubacteriales</taxon>
        <taxon>Clostridiaceae</taxon>
        <taxon>Clostridium</taxon>
    </lineage>
</organism>
<name>A0A9N7JKD0_CLOSE</name>
<dbReference type="EMBL" id="CP099799">
    <property type="protein sequence ID" value="USS00409.1"/>
    <property type="molecule type" value="Genomic_DNA"/>
</dbReference>
<evidence type="ECO:0000313" key="2">
    <source>
        <dbReference type="EMBL" id="USS00409.1"/>
    </source>
</evidence>
<accession>A0A9N7JKD0</accession>
<dbReference type="GeneID" id="303560006"/>
<dbReference type="EMBL" id="CP023671">
    <property type="protein sequence ID" value="AYE33844.1"/>
    <property type="molecule type" value="Genomic_DNA"/>
</dbReference>
<dbReference type="Proteomes" id="UP000280586">
    <property type="component" value="Chromosome"/>
</dbReference>
<sequence>MRLEDFKDIEEDFQITFKERLRDYMRIFNLGDDHRIIAMHMGGVFLECLLKHKIISMYELKKCKYVKKNEVWFSDEAVREIVTEDKPTEQYIKSRGIINPGHNLINAIKLLRDLDESLNSYDMELVNNPLINDSKEYKSFIDLEYCTIKDFRNLENTFDSWIKSFNNLKSIIVAYKGWEE</sequence>
<dbReference type="OrthoDB" id="572779at2"/>
<dbReference type="AlphaFoldDB" id="A0A9N7JKD0"/>
<evidence type="ECO:0000313" key="1">
    <source>
        <dbReference type="EMBL" id="AYE33844.1"/>
    </source>
</evidence>
<reference evidence="1 3" key="1">
    <citation type="submission" date="2017-09" db="EMBL/GenBank/DDBJ databases">
        <authorList>
            <person name="Thomas P."/>
            <person name="Seyboldt C."/>
        </authorList>
    </citation>
    <scope>NUCLEOTIDE SEQUENCE [LARGE SCALE GENOMIC DNA]</scope>
    <source>
        <strain evidence="1 3">DSM 7534</strain>
    </source>
</reference>